<dbReference type="Proteomes" id="UP000240978">
    <property type="component" value="Unassembled WGS sequence"/>
</dbReference>
<keyword evidence="2" id="KW-1185">Reference proteome</keyword>
<reference evidence="1 2" key="1">
    <citation type="submission" date="2018-03" db="EMBL/GenBank/DDBJ databases">
        <title>Genomic Encyclopedia of Archaeal and Bacterial Type Strains, Phase II (KMG-II): from individual species to whole genera.</title>
        <authorList>
            <person name="Goeker M."/>
        </authorList>
    </citation>
    <scope>NUCLEOTIDE SEQUENCE [LARGE SCALE GENOMIC DNA]</scope>
    <source>
        <strain evidence="1 2">DSM 18107</strain>
    </source>
</reference>
<protein>
    <submittedName>
        <fullName evidence="1">Uncharacterized protein</fullName>
    </submittedName>
</protein>
<accession>A0A2P8F8J3</accession>
<organism evidence="1 2">
    <name type="scientific">Chitinophaga ginsengisoli</name>
    <dbReference type="NCBI Taxonomy" id="363837"/>
    <lineage>
        <taxon>Bacteria</taxon>
        <taxon>Pseudomonadati</taxon>
        <taxon>Bacteroidota</taxon>
        <taxon>Chitinophagia</taxon>
        <taxon>Chitinophagales</taxon>
        <taxon>Chitinophagaceae</taxon>
        <taxon>Chitinophaga</taxon>
    </lineage>
</organism>
<evidence type="ECO:0000313" key="1">
    <source>
        <dbReference type="EMBL" id="PSL18051.1"/>
    </source>
</evidence>
<gene>
    <name evidence="1" type="ORF">CLV42_1392</name>
</gene>
<evidence type="ECO:0000313" key="2">
    <source>
        <dbReference type="Proteomes" id="UP000240978"/>
    </source>
</evidence>
<dbReference type="AlphaFoldDB" id="A0A2P8F8J3"/>
<name>A0A2P8F8J3_9BACT</name>
<comment type="caution">
    <text evidence="1">The sequence shown here is derived from an EMBL/GenBank/DDBJ whole genome shotgun (WGS) entry which is preliminary data.</text>
</comment>
<dbReference type="EMBL" id="PYGK01000039">
    <property type="protein sequence ID" value="PSL18051.1"/>
    <property type="molecule type" value="Genomic_DNA"/>
</dbReference>
<sequence length="43" mass="4984">MMKVTGTNPTCPIDEISSQHFIYEHYFVFIVKGVVILYDGNIY</sequence>
<proteinExistence type="predicted"/>